<comment type="caution">
    <text evidence="8">The sequence shown here is derived from an EMBL/GenBank/DDBJ whole genome shotgun (WGS) entry which is preliminary data.</text>
</comment>
<comment type="subcellular location">
    <subcellularLocation>
        <location evidence="1">Cell membrane</location>
        <topology evidence="1">Multi-pass membrane protein</topology>
    </subcellularLocation>
</comment>
<feature type="transmembrane region" description="Helical" evidence="7">
    <location>
        <begin position="440"/>
        <end position="458"/>
    </location>
</feature>
<dbReference type="PANTHER" id="PTHR42770:SF15">
    <property type="entry name" value="GLUTAMATE_GAMMA-AMINOBUTYRATE ANTIPORTER-RELATED"/>
    <property type="match status" value="1"/>
</dbReference>
<dbReference type="GO" id="GO:0005886">
    <property type="term" value="C:plasma membrane"/>
    <property type="evidence" value="ECO:0007669"/>
    <property type="project" value="UniProtKB-SubCell"/>
</dbReference>
<evidence type="ECO:0000256" key="1">
    <source>
        <dbReference type="ARBA" id="ARBA00004651"/>
    </source>
</evidence>
<evidence type="ECO:0000313" key="8">
    <source>
        <dbReference type="EMBL" id="RSU10452.1"/>
    </source>
</evidence>
<evidence type="ECO:0000313" key="9">
    <source>
        <dbReference type="Proteomes" id="UP000286773"/>
    </source>
</evidence>
<reference evidence="8 9" key="1">
    <citation type="submission" date="2017-05" db="EMBL/GenBank/DDBJ databases">
        <title>Vagococcus spp. assemblies.</title>
        <authorList>
            <person name="Gulvik C.A."/>
        </authorList>
    </citation>
    <scope>NUCLEOTIDE SEQUENCE [LARGE SCALE GENOMIC DNA]</scope>
    <source>
        <strain evidence="8 9">LMG 24798</strain>
    </source>
</reference>
<feature type="transmembrane region" description="Helical" evidence="7">
    <location>
        <begin position="473"/>
        <end position="491"/>
    </location>
</feature>
<dbReference type="Gene3D" id="1.20.1740.10">
    <property type="entry name" value="Amino acid/polyamine transporter I"/>
    <property type="match status" value="1"/>
</dbReference>
<feature type="transmembrane region" description="Helical" evidence="7">
    <location>
        <begin position="39"/>
        <end position="62"/>
    </location>
</feature>
<dbReference type="AlphaFoldDB" id="A0A430AQQ9"/>
<dbReference type="Proteomes" id="UP000286773">
    <property type="component" value="Unassembled WGS sequence"/>
</dbReference>
<organism evidence="8 9">
    <name type="scientific">Vagococcus acidifermentans</name>
    <dbReference type="NCBI Taxonomy" id="564710"/>
    <lineage>
        <taxon>Bacteria</taxon>
        <taxon>Bacillati</taxon>
        <taxon>Bacillota</taxon>
        <taxon>Bacilli</taxon>
        <taxon>Lactobacillales</taxon>
        <taxon>Enterococcaceae</taxon>
        <taxon>Vagococcus</taxon>
    </lineage>
</organism>
<evidence type="ECO:0000256" key="5">
    <source>
        <dbReference type="ARBA" id="ARBA00022989"/>
    </source>
</evidence>
<name>A0A430AQQ9_9ENTE</name>
<dbReference type="PANTHER" id="PTHR42770">
    <property type="entry name" value="AMINO ACID TRANSPORTER-RELATED"/>
    <property type="match status" value="1"/>
</dbReference>
<feature type="transmembrane region" description="Helical" evidence="7">
    <location>
        <begin position="162"/>
        <end position="186"/>
    </location>
</feature>
<evidence type="ECO:0000256" key="4">
    <source>
        <dbReference type="ARBA" id="ARBA00022692"/>
    </source>
</evidence>
<proteinExistence type="predicted"/>
<feature type="transmembrane region" description="Helical" evidence="7">
    <location>
        <begin position="83"/>
        <end position="108"/>
    </location>
</feature>
<feature type="transmembrane region" description="Helical" evidence="7">
    <location>
        <begin position="128"/>
        <end position="150"/>
    </location>
</feature>
<dbReference type="GO" id="GO:0022857">
    <property type="term" value="F:transmembrane transporter activity"/>
    <property type="evidence" value="ECO:0007669"/>
    <property type="project" value="InterPro"/>
</dbReference>
<keyword evidence="4 7" id="KW-0812">Transmembrane</keyword>
<evidence type="ECO:0000256" key="3">
    <source>
        <dbReference type="ARBA" id="ARBA00022475"/>
    </source>
</evidence>
<feature type="transmembrane region" description="Helical" evidence="7">
    <location>
        <begin position="325"/>
        <end position="344"/>
    </location>
</feature>
<keyword evidence="3" id="KW-1003">Cell membrane</keyword>
<dbReference type="PIRSF" id="PIRSF006060">
    <property type="entry name" value="AA_transporter"/>
    <property type="match status" value="1"/>
</dbReference>
<sequence length="502" mass="54836">MPKQHKKMTLVGLILMIFTSVFGFANAPIAFYRMGYGAIIWYVGAALLFFIPFALMMAEFGSSFKNEKGGMYTWMEQSVGPKYAFIGTFMWYTAYVIWMVGISAKVWIPMSTLFSATDKTLDWSLFGLNSTQTIGVLGIVFMIVVTFLASQGLDQITKVTSVGGLAVMSLNVVLLIVSLVILVFNGGHFAQPIEGISSFIHSPNPAFTTPLSLISFLVFAIFAYGGLEAVGGLVDQTENAEKTFPKGIILSALIISIGYALSILLWGASANWDTVLSGERVTLGNITYVLMNNLGLELGNALGLSASAAASIGAWFARFTGLSMFLSYLGAFFTLIYSPLKTIIEGTPRGLWPEKMTQNNDKNMPAAAMWIQCLLVVAIIAIISFGGEGAQKFFEVLTLMTNVAMTIPYLFLAGAFPAFKRNKALDHSFNVFNTTTKSTMATAIVLFLVGFANLFTIIEPLFRDDGPVWKDTLWQIAGPVVFALVAWLLFTRYERNRLAAKA</sequence>
<gene>
    <name evidence="8" type="ORF">CBF27_10585</name>
</gene>
<dbReference type="OrthoDB" id="92719at2"/>
<dbReference type="EMBL" id="NGKC01000012">
    <property type="protein sequence ID" value="RSU10452.1"/>
    <property type="molecule type" value="Genomic_DNA"/>
</dbReference>
<evidence type="ECO:0000256" key="6">
    <source>
        <dbReference type="ARBA" id="ARBA00023136"/>
    </source>
</evidence>
<dbReference type="NCBIfam" id="NF011775">
    <property type="entry name" value="PRK15238.1"/>
    <property type="match status" value="1"/>
</dbReference>
<keyword evidence="6 7" id="KW-0472">Membrane</keyword>
<dbReference type="Pfam" id="PF13520">
    <property type="entry name" value="AA_permease_2"/>
    <property type="match status" value="1"/>
</dbReference>
<feature type="transmembrane region" description="Helical" evidence="7">
    <location>
        <begin position="365"/>
        <end position="387"/>
    </location>
</feature>
<evidence type="ECO:0000256" key="2">
    <source>
        <dbReference type="ARBA" id="ARBA00022448"/>
    </source>
</evidence>
<keyword evidence="9" id="KW-1185">Reference proteome</keyword>
<dbReference type="RefSeq" id="WP_126814282.1">
    <property type="nucleotide sequence ID" value="NZ_NGKC01000012.1"/>
</dbReference>
<feature type="transmembrane region" description="Helical" evidence="7">
    <location>
        <begin position="399"/>
        <end position="419"/>
    </location>
</feature>
<dbReference type="InterPro" id="IPR050367">
    <property type="entry name" value="APC_superfamily"/>
</dbReference>
<keyword evidence="5 7" id="KW-1133">Transmembrane helix</keyword>
<feature type="transmembrane region" description="Helical" evidence="7">
    <location>
        <begin position="206"/>
        <end position="227"/>
    </location>
</feature>
<accession>A0A430AQQ9</accession>
<protein>
    <submittedName>
        <fullName evidence="8">Glutamate/gamma-aminobutyrate family transporter YjeM</fullName>
    </submittedName>
</protein>
<feature type="transmembrane region" description="Helical" evidence="7">
    <location>
        <begin position="248"/>
        <end position="268"/>
    </location>
</feature>
<evidence type="ECO:0000256" key="7">
    <source>
        <dbReference type="SAM" id="Phobius"/>
    </source>
</evidence>
<keyword evidence="2" id="KW-0813">Transport</keyword>
<dbReference type="InterPro" id="IPR002293">
    <property type="entry name" value="AA/rel_permease1"/>
</dbReference>